<proteinExistence type="predicted"/>
<dbReference type="EMBL" id="BLXT01005451">
    <property type="protein sequence ID" value="GFO22738.1"/>
    <property type="molecule type" value="Genomic_DNA"/>
</dbReference>
<protein>
    <submittedName>
        <fullName evidence="1">Uncharacterized protein</fullName>
    </submittedName>
</protein>
<dbReference type="Proteomes" id="UP000735302">
    <property type="component" value="Unassembled WGS sequence"/>
</dbReference>
<reference evidence="1 2" key="1">
    <citation type="journal article" date="2021" name="Elife">
        <title>Chloroplast acquisition without the gene transfer in kleptoplastic sea slugs, Plakobranchus ocellatus.</title>
        <authorList>
            <person name="Maeda T."/>
            <person name="Takahashi S."/>
            <person name="Yoshida T."/>
            <person name="Shimamura S."/>
            <person name="Takaki Y."/>
            <person name="Nagai Y."/>
            <person name="Toyoda A."/>
            <person name="Suzuki Y."/>
            <person name="Arimoto A."/>
            <person name="Ishii H."/>
            <person name="Satoh N."/>
            <person name="Nishiyama T."/>
            <person name="Hasebe M."/>
            <person name="Maruyama T."/>
            <person name="Minagawa J."/>
            <person name="Obokata J."/>
            <person name="Shigenobu S."/>
        </authorList>
    </citation>
    <scope>NUCLEOTIDE SEQUENCE [LARGE SCALE GENOMIC DNA]</scope>
</reference>
<comment type="caution">
    <text evidence="1">The sequence shown here is derived from an EMBL/GenBank/DDBJ whole genome shotgun (WGS) entry which is preliminary data.</text>
</comment>
<dbReference type="AlphaFoldDB" id="A0AAV4BVA5"/>
<gene>
    <name evidence="1" type="ORF">PoB_004924300</name>
</gene>
<name>A0AAV4BVA5_9GAST</name>
<accession>A0AAV4BVA5</accession>
<evidence type="ECO:0000313" key="2">
    <source>
        <dbReference type="Proteomes" id="UP000735302"/>
    </source>
</evidence>
<sequence length="92" mass="10693">MERAVYRLCYHKTSQKITDTECSKKSYEERLPISEEKFKDLQALKRFCAAVAKHFFDNLPHGRRVADDHDKEGAVPLSSLLTACKRVHEIEK</sequence>
<organism evidence="1 2">
    <name type="scientific">Plakobranchus ocellatus</name>
    <dbReference type="NCBI Taxonomy" id="259542"/>
    <lineage>
        <taxon>Eukaryota</taxon>
        <taxon>Metazoa</taxon>
        <taxon>Spiralia</taxon>
        <taxon>Lophotrochozoa</taxon>
        <taxon>Mollusca</taxon>
        <taxon>Gastropoda</taxon>
        <taxon>Heterobranchia</taxon>
        <taxon>Euthyneura</taxon>
        <taxon>Panpulmonata</taxon>
        <taxon>Sacoglossa</taxon>
        <taxon>Placobranchoidea</taxon>
        <taxon>Plakobranchidae</taxon>
        <taxon>Plakobranchus</taxon>
    </lineage>
</organism>
<keyword evidence="2" id="KW-1185">Reference proteome</keyword>
<evidence type="ECO:0000313" key="1">
    <source>
        <dbReference type="EMBL" id="GFO22738.1"/>
    </source>
</evidence>